<feature type="region of interest" description="Disordered" evidence="1">
    <location>
        <begin position="465"/>
        <end position="778"/>
    </location>
</feature>
<feature type="compositionally biased region" description="Polar residues" evidence="1">
    <location>
        <begin position="1095"/>
        <end position="1106"/>
    </location>
</feature>
<dbReference type="Proteomes" id="UP001281761">
    <property type="component" value="Unassembled WGS sequence"/>
</dbReference>
<feature type="compositionally biased region" description="Basic and acidic residues" evidence="1">
    <location>
        <begin position="913"/>
        <end position="922"/>
    </location>
</feature>
<evidence type="ECO:0000256" key="1">
    <source>
        <dbReference type="SAM" id="MobiDB-lite"/>
    </source>
</evidence>
<name>A0ABQ9XH05_9EUKA</name>
<evidence type="ECO:0000313" key="3">
    <source>
        <dbReference type="Proteomes" id="UP001281761"/>
    </source>
</evidence>
<feature type="compositionally biased region" description="Basic and acidic residues" evidence="1">
    <location>
        <begin position="582"/>
        <end position="605"/>
    </location>
</feature>
<feature type="region of interest" description="Disordered" evidence="1">
    <location>
        <begin position="96"/>
        <end position="174"/>
    </location>
</feature>
<feature type="compositionally biased region" description="Basic and acidic residues" evidence="1">
    <location>
        <begin position="486"/>
        <end position="505"/>
    </location>
</feature>
<accession>A0ABQ9XH05</accession>
<organism evidence="2 3">
    <name type="scientific">Blattamonas nauphoetae</name>
    <dbReference type="NCBI Taxonomy" id="2049346"/>
    <lineage>
        <taxon>Eukaryota</taxon>
        <taxon>Metamonada</taxon>
        <taxon>Preaxostyla</taxon>
        <taxon>Oxymonadida</taxon>
        <taxon>Blattamonas</taxon>
    </lineage>
</organism>
<feature type="compositionally biased region" description="Basic and acidic residues" evidence="1">
    <location>
        <begin position="652"/>
        <end position="681"/>
    </location>
</feature>
<feature type="compositionally biased region" description="Polar residues" evidence="1">
    <location>
        <begin position="827"/>
        <end position="848"/>
    </location>
</feature>
<feature type="compositionally biased region" description="Basic and acidic residues" evidence="1">
    <location>
        <begin position="530"/>
        <end position="560"/>
    </location>
</feature>
<sequence>MTEPSEVPVTTVIFPTDEPGDNPFLFIQDNTVVLSNFQGHTDHVVTEPGTTEALSFRQVLLPVTQTILAHQSVTIICSNGDVSYKWLTGKTIEPPEQTQKVQSLIQPSKNLSLSTSGKASDYSYSDLFSPRLSSPRSVSPSLRVKGLSQPSPSKSLSTPKQLPRSVSSPRTPKSASLSFFRKEMAFEIEKPRTIASHSESALSYTVETILSSVESSIYPQTLTLSAFHLYNNKLIDLVTEVQCRTRKRSSQIPLPTSSQFTPSEVFGLSEHQISTVDQFHEQIDLIHSHLPNRFALFEAQPTRYRPNLHSTPSPSKSVFECVVLASKLTPDPRSRASPEETRRVFSSLSKTTNLLQTVKDHVDRLGEKAAPNWNGSFVSQVVMNALSNRQHPTILFLPCSMNREATIEEEQRMETLISSVAVWTGKSENGSENADVEVPPEYFAQNTTHPETQRYDDANLEDSCEVNQTDRTESPQRRQNRQSTKRWVELMKEREEDERQRKEEEDRLIEEEERRRKEEKRRVNALFIEKMNEQRRKKAESEKPVEKDEQNETSHHDTEIQPHQVNEDALFDSSNMEEEIKEEEHIIHTEKQVQQDDIADISKDESEQDVDVNVQSDQEQSLDFIPLEQSQTLPPTDTAVLVMESNSDEESQPEKESKPREESQTEEESKPKEESKQEGHQPAEQSESDDTRHIPPVTTQELHSETNHYDKARLEEEERKLRSRTEFEKRLLMLGELPQSEQHDTFEKSMAQMDSNTEQPSSLSNDAHTSERSHTQDPLVAVAQEWTENQEEDEIERIIEKSPMANLNIHPSQFQNRVVFFAHDSPSHQQNDQIPPSSTAHMTPTSTEPRPIVYPPQNMSERRSGDSTFTPFSRRSEDFNHQIGINDEYDHHLGTNDISTDSDEQPNSTEQHPTGKDPKTVKFSENLDESSDIEDVGSCEPPMKSVCENPLPSLPPRQPKHFRVKDEKKKEEKLQKEMEDTEKNIERLNEGIRSLNNGISCERSEIEQIQLLLAAEIEEMNKEESLFNDWLKSEVDETELVENQFSEALERIAIMQKEKDQGIRQAWTKEKDRRDRERQAIETTRGPDKPHHKSTPQPVTTSQTLTLKLSDAKTRLLRERKNIPSQATTFAKLNQKETEMDKRIREAQTRTDFLESQRSRQEGRADELAQRLENGKVFFVSLTQQAEAKHADVEHLQKAYIELAQLSTDLQNTLDEAAATMHEAISELINTHREWKQEQRSTLSLPPELDVTVGEEKTEMDLHVEFFEQIQSQSQASSQRMPFQLFDFLSRRLTNLDNFHRI</sequence>
<feature type="region of interest" description="Disordered" evidence="1">
    <location>
        <begin position="888"/>
        <end position="979"/>
    </location>
</feature>
<feature type="compositionally biased region" description="Basic and acidic residues" evidence="1">
    <location>
        <begin position="702"/>
        <end position="731"/>
    </location>
</feature>
<protein>
    <submittedName>
        <fullName evidence="2">Uncharacterized protein</fullName>
    </submittedName>
</protein>
<feature type="compositionally biased region" description="Basic and acidic residues" evidence="1">
    <location>
        <begin position="1059"/>
        <end position="1089"/>
    </location>
</feature>
<feature type="compositionally biased region" description="Low complexity" evidence="1">
    <location>
        <begin position="129"/>
        <end position="144"/>
    </location>
</feature>
<keyword evidence="3" id="KW-1185">Reference proteome</keyword>
<feature type="compositionally biased region" description="Basic and acidic residues" evidence="1">
    <location>
        <begin position="512"/>
        <end position="522"/>
    </location>
</feature>
<evidence type="ECO:0000313" key="2">
    <source>
        <dbReference type="EMBL" id="KAK2951743.1"/>
    </source>
</evidence>
<comment type="caution">
    <text evidence="2">The sequence shown here is derived from an EMBL/GenBank/DDBJ whole genome shotgun (WGS) entry which is preliminary data.</text>
</comment>
<feature type="compositionally biased region" description="Polar residues" evidence="1">
    <location>
        <begin position="148"/>
        <end position="174"/>
    </location>
</feature>
<feature type="region of interest" description="Disordered" evidence="1">
    <location>
        <begin position="822"/>
        <end position="875"/>
    </location>
</feature>
<proteinExistence type="predicted"/>
<feature type="compositionally biased region" description="Basic and acidic residues" evidence="1">
    <location>
        <begin position="964"/>
        <end position="979"/>
    </location>
</feature>
<feature type="compositionally biased region" description="Polar residues" evidence="1">
    <location>
        <begin position="752"/>
        <end position="767"/>
    </location>
</feature>
<gene>
    <name evidence="2" type="ORF">BLNAU_13355</name>
</gene>
<feature type="compositionally biased region" description="Polar residues" evidence="1">
    <location>
        <begin position="96"/>
        <end position="118"/>
    </location>
</feature>
<reference evidence="2 3" key="1">
    <citation type="journal article" date="2022" name="bioRxiv">
        <title>Genomics of Preaxostyla Flagellates Illuminates Evolutionary Transitions and the Path Towards Mitochondrial Loss.</title>
        <authorList>
            <person name="Novak L.V.F."/>
            <person name="Treitli S.C."/>
            <person name="Pyrih J."/>
            <person name="Halakuc P."/>
            <person name="Pipaliya S.V."/>
            <person name="Vacek V."/>
            <person name="Brzon O."/>
            <person name="Soukal P."/>
            <person name="Eme L."/>
            <person name="Dacks J.B."/>
            <person name="Karnkowska A."/>
            <person name="Elias M."/>
            <person name="Hampl V."/>
        </authorList>
    </citation>
    <scope>NUCLEOTIDE SEQUENCE [LARGE SCALE GENOMIC DNA]</scope>
    <source>
        <strain evidence="2">NAU3</strain>
        <tissue evidence="2">Gut</tissue>
    </source>
</reference>
<feature type="region of interest" description="Disordered" evidence="1">
    <location>
        <begin position="1059"/>
        <end position="1106"/>
    </location>
</feature>
<dbReference type="EMBL" id="JARBJD010000114">
    <property type="protein sequence ID" value="KAK2951743.1"/>
    <property type="molecule type" value="Genomic_DNA"/>
</dbReference>
<feature type="compositionally biased region" description="Acidic residues" evidence="1">
    <location>
        <begin position="926"/>
        <end position="937"/>
    </location>
</feature>